<keyword evidence="1" id="KW-0472">Membrane</keyword>
<organism evidence="2 3">
    <name type="scientific">Caballeronia udeis</name>
    <dbReference type="NCBI Taxonomy" id="1232866"/>
    <lineage>
        <taxon>Bacteria</taxon>
        <taxon>Pseudomonadati</taxon>
        <taxon>Pseudomonadota</taxon>
        <taxon>Betaproteobacteria</taxon>
        <taxon>Burkholderiales</taxon>
        <taxon>Burkholderiaceae</taxon>
        <taxon>Caballeronia</taxon>
    </lineage>
</organism>
<feature type="transmembrane region" description="Helical" evidence="1">
    <location>
        <begin position="31"/>
        <end position="61"/>
    </location>
</feature>
<dbReference type="Proteomes" id="UP000054683">
    <property type="component" value="Unassembled WGS sequence"/>
</dbReference>
<proteinExistence type="predicted"/>
<name>A0A158K3S4_9BURK</name>
<reference evidence="2 3" key="1">
    <citation type="submission" date="2016-01" db="EMBL/GenBank/DDBJ databases">
        <authorList>
            <person name="Oliw E.H."/>
        </authorList>
    </citation>
    <scope>NUCLEOTIDE SEQUENCE [LARGE SCALE GENOMIC DNA]</scope>
    <source>
        <strain evidence="2">LMG 27134</strain>
    </source>
</reference>
<gene>
    <name evidence="2" type="ORF">AWB69_09337</name>
</gene>
<dbReference type="EMBL" id="FCOK02000242">
    <property type="protein sequence ID" value="SAL75757.1"/>
    <property type="molecule type" value="Genomic_DNA"/>
</dbReference>
<evidence type="ECO:0000313" key="3">
    <source>
        <dbReference type="Proteomes" id="UP000054683"/>
    </source>
</evidence>
<evidence type="ECO:0000256" key="1">
    <source>
        <dbReference type="SAM" id="Phobius"/>
    </source>
</evidence>
<evidence type="ECO:0000313" key="2">
    <source>
        <dbReference type="EMBL" id="SAL75757.1"/>
    </source>
</evidence>
<accession>A0A158K3S4</accession>
<dbReference type="AlphaFoldDB" id="A0A158K3S4"/>
<keyword evidence="1" id="KW-0812">Transmembrane</keyword>
<keyword evidence="1" id="KW-1133">Transmembrane helix</keyword>
<protein>
    <submittedName>
        <fullName evidence="2">Uncharacterized protein</fullName>
    </submittedName>
</protein>
<sequence>MIQFASVARPTSMSARASAWAIRYNGVPSTYLSAVTVAIIAALALLRGSGWAGIGAVMTGVRSAWRSQWRHAYLKRTC</sequence>